<accession>A0A9N9I9C4</accession>
<comment type="caution">
    <text evidence="2">The sequence shown here is derived from an EMBL/GenBank/DDBJ whole genome shotgun (WGS) entry which is preliminary data.</text>
</comment>
<dbReference type="AlphaFoldDB" id="A0A9N9I9C4"/>
<evidence type="ECO:0000313" key="2">
    <source>
        <dbReference type="EMBL" id="CAG8726007.1"/>
    </source>
</evidence>
<keyword evidence="1" id="KW-0812">Transmembrane</keyword>
<name>A0A9N9I9C4_9GLOM</name>
<gene>
    <name evidence="2" type="ORF">RFULGI_LOCUS11786</name>
</gene>
<organism evidence="2 3">
    <name type="scientific">Racocetra fulgida</name>
    <dbReference type="NCBI Taxonomy" id="60492"/>
    <lineage>
        <taxon>Eukaryota</taxon>
        <taxon>Fungi</taxon>
        <taxon>Fungi incertae sedis</taxon>
        <taxon>Mucoromycota</taxon>
        <taxon>Glomeromycotina</taxon>
        <taxon>Glomeromycetes</taxon>
        <taxon>Diversisporales</taxon>
        <taxon>Gigasporaceae</taxon>
        <taxon>Racocetra</taxon>
    </lineage>
</organism>
<feature type="non-terminal residue" evidence="2">
    <location>
        <position position="1"/>
    </location>
</feature>
<proteinExistence type="predicted"/>
<keyword evidence="1" id="KW-0472">Membrane</keyword>
<reference evidence="2" key="1">
    <citation type="submission" date="2021-06" db="EMBL/GenBank/DDBJ databases">
        <authorList>
            <person name="Kallberg Y."/>
            <person name="Tangrot J."/>
            <person name="Rosling A."/>
        </authorList>
    </citation>
    <scope>NUCLEOTIDE SEQUENCE</scope>
    <source>
        <strain evidence="2">IN212</strain>
    </source>
</reference>
<protein>
    <submittedName>
        <fullName evidence="2">17835_t:CDS:1</fullName>
    </submittedName>
</protein>
<feature type="transmembrane region" description="Helical" evidence="1">
    <location>
        <begin position="31"/>
        <end position="49"/>
    </location>
</feature>
<keyword evidence="1" id="KW-1133">Transmembrane helix</keyword>
<evidence type="ECO:0000256" key="1">
    <source>
        <dbReference type="SAM" id="Phobius"/>
    </source>
</evidence>
<feature type="non-terminal residue" evidence="2">
    <location>
        <position position="124"/>
    </location>
</feature>
<dbReference type="EMBL" id="CAJVPZ010026590">
    <property type="protein sequence ID" value="CAG8726007.1"/>
    <property type="molecule type" value="Genomic_DNA"/>
</dbReference>
<sequence length="124" mass="13823">FAEIFDAQVMLGALLVVIIHCIERFRGFAKIFGAQVMLGALLVVIIHCIERFRGFAEIFGAPSSTLLCELFAIDNIDVLDEARVYGAQELTSDIGNQNDAVLDALKLIVYLREDEDDEIKNMTE</sequence>
<feature type="transmembrane region" description="Helical" evidence="1">
    <location>
        <begin position="7"/>
        <end position="25"/>
    </location>
</feature>
<keyword evidence="3" id="KW-1185">Reference proteome</keyword>
<evidence type="ECO:0000313" key="3">
    <source>
        <dbReference type="Proteomes" id="UP000789396"/>
    </source>
</evidence>
<dbReference type="Proteomes" id="UP000789396">
    <property type="component" value="Unassembled WGS sequence"/>
</dbReference>